<dbReference type="EMBL" id="JAHWGI010001418">
    <property type="protein sequence ID" value="KAK3931172.1"/>
    <property type="molecule type" value="Genomic_DNA"/>
</dbReference>
<evidence type="ECO:0000313" key="2">
    <source>
        <dbReference type="Proteomes" id="UP001219518"/>
    </source>
</evidence>
<gene>
    <name evidence="1" type="ORF">KUF71_025152</name>
</gene>
<evidence type="ECO:0000313" key="1">
    <source>
        <dbReference type="EMBL" id="KAK3931172.1"/>
    </source>
</evidence>
<dbReference type="AlphaFoldDB" id="A0AAE1I0B2"/>
<comment type="caution">
    <text evidence="1">The sequence shown here is derived from an EMBL/GenBank/DDBJ whole genome shotgun (WGS) entry which is preliminary data.</text>
</comment>
<organism evidence="1 2">
    <name type="scientific">Frankliniella fusca</name>
    <dbReference type="NCBI Taxonomy" id="407009"/>
    <lineage>
        <taxon>Eukaryota</taxon>
        <taxon>Metazoa</taxon>
        <taxon>Ecdysozoa</taxon>
        <taxon>Arthropoda</taxon>
        <taxon>Hexapoda</taxon>
        <taxon>Insecta</taxon>
        <taxon>Pterygota</taxon>
        <taxon>Neoptera</taxon>
        <taxon>Paraneoptera</taxon>
        <taxon>Thysanoptera</taxon>
        <taxon>Terebrantia</taxon>
        <taxon>Thripoidea</taxon>
        <taxon>Thripidae</taxon>
        <taxon>Frankliniella</taxon>
    </lineage>
</organism>
<protein>
    <submittedName>
        <fullName evidence="1">Myb-related protein MYBAS1</fullName>
    </submittedName>
</protein>
<keyword evidence="2" id="KW-1185">Reference proteome</keyword>
<reference evidence="1" key="1">
    <citation type="submission" date="2021-07" db="EMBL/GenBank/DDBJ databases">
        <authorList>
            <person name="Catto M.A."/>
            <person name="Jacobson A."/>
            <person name="Kennedy G."/>
            <person name="Labadie P."/>
            <person name="Hunt B.G."/>
            <person name="Srinivasan R."/>
        </authorList>
    </citation>
    <scope>NUCLEOTIDE SEQUENCE</scope>
    <source>
        <strain evidence="1">PL_HMW_Pooled</strain>
        <tissue evidence="1">Head</tissue>
    </source>
</reference>
<reference evidence="1" key="2">
    <citation type="journal article" date="2023" name="BMC Genomics">
        <title>Pest status, molecular evolution, and epigenetic factors derived from the genome assembly of Frankliniella fusca, a thysanopteran phytovirus vector.</title>
        <authorList>
            <person name="Catto M.A."/>
            <person name="Labadie P.E."/>
            <person name="Jacobson A.L."/>
            <person name="Kennedy G.G."/>
            <person name="Srinivasan R."/>
            <person name="Hunt B.G."/>
        </authorList>
    </citation>
    <scope>NUCLEOTIDE SEQUENCE</scope>
    <source>
        <strain evidence="1">PL_HMW_Pooled</strain>
    </source>
</reference>
<proteinExistence type="predicted"/>
<name>A0AAE1I0B2_9NEOP</name>
<accession>A0AAE1I0B2</accession>
<dbReference type="Proteomes" id="UP001219518">
    <property type="component" value="Unassembled WGS sequence"/>
</dbReference>
<sequence>MLNESAYAFATSFFDLFAVQAKSIRRSLRAGVAVRCSRFVTRSPAQPSPLRRRAGYTLNIHYIHEIWHSTEAPAMGIAMGIAMGTPAVASDSPAPLRAATLDAV</sequence>